<name>A0ABV1F558_9BACI</name>
<dbReference type="RefSeq" id="WP_031540502.1">
    <property type="nucleotide sequence ID" value="NZ_JBBMFN010000108.1"/>
</dbReference>
<organism evidence="2 3">
    <name type="scientific">Niallia hominis</name>
    <dbReference type="NCBI Taxonomy" id="3133173"/>
    <lineage>
        <taxon>Bacteria</taxon>
        <taxon>Bacillati</taxon>
        <taxon>Bacillota</taxon>
        <taxon>Bacilli</taxon>
        <taxon>Bacillales</taxon>
        <taxon>Bacillaceae</taxon>
        <taxon>Niallia</taxon>
    </lineage>
</organism>
<keyword evidence="3" id="KW-1185">Reference proteome</keyword>
<dbReference type="Pfam" id="PF08378">
    <property type="entry name" value="NERD"/>
    <property type="match status" value="1"/>
</dbReference>
<evidence type="ECO:0000313" key="2">
    <source>
        <dbReference type="EMBL" id="MEQ2468472.1"/>
    </source>
</evidence>
<accession>A0ABV1F558</accession>
<reference evidence="2 3" key="1">
    <citation type="submission" date="2024-03" db="EMBL/GenBank/DDBJ databases">
        <title>Human intestinal bacterial collection.</title>
        <authorList>
            <person name="Pauvert C."/>
            <person name="Hitch T.C.A."/>
            <person name="Clavel T."/>
        </authorList>
    </citation>
    <scope>NUCLEOTIDE SEQUENCE [LARGE SCALE GENOMIC DNA]</scope>
    <source>
        <strain evidence="2 3">CLA-SR-H024</strain>
    </source>
</reference>
<dbReference type="Proteomes" id="UP001465426">
    <property type="component" value="Unassembled WGS sequence"/>
</dbReference>
<protein>
    <submittedName>
        <fullName evidence="2">Nuclease-related domain-containing protein</fullName>
    </submittedName>
</protein>
<comment type="caution">
    <text evidence="2">The sequence shown here is derived from an EMBL/GenBank/DDBJ whole genome shotgun (WGS) entry which is preliminary data.</text>
</comment>
<sequence>MAQLIKLQDYVSRYEQNIVLYPSRFVRLKKQKWLGLKRAFETKDRSLFYPESPIEEDWIVDKPSFLERFKKSIWQQNNFEEVELENESEIVKTEEDDLSFEYDAKQYSRPQTVEELKQQFLNQLFEFQLKWASSTLTEKSNVKKTLYYDELLKYYLQRFPDTFLVLYQPLFQLKNAPVELDTIMITPTDVWCIHVLEAENSAVYVGSNDKFWVKKKGDKEQKILSPVISINRTEKIVKSILDKYDITLPVQKVILTRNGYIDFPSVPYDLKIVEKRNYEEWFQKMRSHHSPIKAIQLKAAESLLQYGLTNSKRRYEWDTEES</sequence>
<feature type="domain" description="NERD" evidence="1">
    <location>
        <begin position="152"/>
        <end position="254"/>
    </location>
</feature>
<gene>
    <name evidence="2" type="ORF">WMO63_22735</name>
</gene>
<proteinExistence type="predicted"/>
<dbReference type="EMBL" id="JBBMFN010000108">
    <property type="protein sequence ID" value="MEQ2468472.1"/>
    <property type="molecule type" value="Genomic_DNA"/>
</dbReference>
<evidence type="ECO:0000259" key="1">
    <source>
        <dbReference type="Pfam" id="PF08378"/>
    </source>
</evidence>
<dbReference type="InterPro" id="IPR011528">
    <property type="entry name" value="NERD"/>
</dbReference>
<evidence type="ECO:0000313" key="3">
    <source>
        <dbReference type="Proteomes" id="UP001465426"/>
    </source>
</evidence>